<dbReference type="Gene3D" id="3.40.50.1980">
    <property type="entry name" value="Nitrogenase molybdenum iron protein domain"/>
    <property type="match status" value="2"/>
</dbReference>
<keyword evidence="1" id="KW-0732">Signal</keyword>
<dbReference type="Proteomes" id="UP000305675">
    <property type="component" value="Unassembled WGS sequence"/>
</dbReference>
<feature type="chain" id="PRO_5020209334" description="Fe/B12 periplasmic-binding domain-containing protein" evidence="1">
    <location>
        <begin position="25"/>
        <end position="307"/>
    </location>
</feature>
<accession>A0A4U1BHR8</accession>
<protein>
    <recommendedName>
        <fullName evidence="2">Fe/B12 periplasmic-binding domain-containing protein</fullName>
    </recommendedName>
</protein>
<gene>
    <name evidence="3" type="ORF">FCL42_19885</name>
</gene>
<dbReference type="SUPFAM" id="SSF53807">
    <property type="entry name" value="Helical backbone' metal receptor"/>
    <property type="match status" value="1"/>
</dbReference>
<dbReference type="Pfam" id="PF01497">
    <property type="entry name" value="Peripla_BP_2"/>
    <property type="match status" value="1"/>
</dbReference>
<comment type="caution">
    <text evidence="3">The sequence shown here is derived from an EMBL/GenBank/DDBJ whole genome shotgun (WGS) entry which is preliminary data.</text>
</comment>
<sequence>MRQSKFISLMLVALSLGPAPYVYSQCYYPVSNSTPEKVISLNQFATENMLLLDLEDHLIGTAYPDDSYEPSLLPKLAGIPELATRWPSKEQVVLAQPDFIYAGFPSAFSAAALGEQSQWHQWGIGTLIGASYCNPVKGRLQLEDIWTEITEVAELFARQSQLQRLKAERMQQLAQLRKVKPYRVLHIDMADAIARSAGGWSGADLLIRLAGGQNITANLHQRWVNLSWERVMEENPEVITIAVSQESTPDKAIELLTTHPALKGIDAVVNRRFVAIPFTETMVSPRLTQGVQRLNQALVEFQNKEQQ</sequence>
<evidence type="ECO:0000313" key="3">
    <source>
        <dbReference type="EMBL" id="TKB50047.1"/>
    </source>
</evidence>
<dbReference type="InterPro" id="IPR002491">
    <property type="entry name" value="ABC_transptr_periplasmic_BD"/>
</dbReference>
<feature type="signal peptide" evidence="1">
    <location>
        <begin position="1"/>
        <end position="24"/>
    </location>
</feature>
<dbReference type="InterPro" id="IPR050902">
    <property type="entry name" value="ABC_Transporter_SBP"/>
</dbReference>
<dbReference type="AlphaFoldDB" id="A0A4U1BHR8"/>
<dbReference type="PROSITE" id="PS50983">
    <property type="entry name" value="FE_B12_PBP"/>
    <property type="match status" value="1"/>
</dbReference>
<dbReference type="OrthoDB" id="9797850at2"/>
<dbReference type="PANTHER" id="PTHR30535">
    <property type="entry name" value="VITAMIN B12-BINDING PROTEIN"/>
    <property type="match status" value="1"/>
</dbReference>
<dbReference type="EMBL" id="SWCJ01000024">
    <property type="protein sequence ID" value="TKB50047.1"/>
    <property type="molecule type" value="Genomic_DNA"/>
</dbReference>
<evidence type="ECO:0000313" key="4">
    <source>
        <dbReference type="Proteomes" id="UP000305675"/>
    </source>
</evidence>
<organism evidence="3 4">
    <name type="scientific">Ferrimonas aestuarii</name>
    <dbReference type="NCBI Taxonomy" id="2569539"/>
    <lineage>
        <taxon>Bacteria</taxon>
        <taxon>Pseudomonadati</taxon>
        <taxon>Pseudomonadota</taxon>
        <taxon>Gammaproteobacteria</taxon>
        <taxon>Alteromonadales</taxon>
        <taxon>Ferrimonadaceae</taxon>
        <taxon>Ferrimonas</taxon>
    </lineage>
</organism>
<proteinExistence type="predicted"/>
<keyword evidence="4" id="KW-1185">Reference proteome</keyword>
<reference evidence="3 4" key="1">
    <citation type="submission" date="2019-04" db="EMBL/GenBank/DDBJ databases">
        <authorList>
            <person name="Hwang J.C."/>
        </authorList>
    </citation>
    <scope>NUCLEOTIDE SEQUENCE [LARGE SCALE GENOMIC DNA]</scope>
    <source>
        <strain evidence="3 4">IMCC35002</strain>
    </source>
</reference>
<evidence type="ECO:0000256" key="1">
    <source>
        <dbReference type="SAM" id="SignalP"/>
    </source>
</evidence>
<dbReference type="RefSeq" id="WP_136865179.1">
    <property type="nucleotide sequence ID" value="NZ_SWCJ01000024.1"/>
</dbReference>
<feature type="domain" description="Fe/B12 periplasmic-binding" evidence="2">
    <location>
        <begin position="37"/>
        <end position="306"/>
    </location>
</feature>
<dbReference type="PANTHER" id="PTHR30535:SF7">
    <property type="entry name" value="IRON(III) DICITRATE-BINDING PROTEIN"/>
    <property type="match status" value="1"/>
</dbReference>
<evidence type="ECO:0000259" key="2">
    <source>
        <dbReference type="PROSITE" id="PS50983"/>
    </source>
</evidence>
<name>A0A4U1BHR8_9GAMM</name>